<geneLocation type="plasmid" evidence="3">
    <name>pDson01</name>
</geneLocation>
<dbReference type="AlphaFoldDB" id="A0AAU7U5B0"/>
<feature type="transmembrane region" description="Helical" evidence="1">
    <location>
        <begin position="45"/>
        <end position="71"/>
    </location>
</feature>
<protein>
    <submittedName>
        <fullName evidence="3">PspC domain-containing protein</fullName>
    </submittedName>
</protein>
<keyword evidence="1" id="KW-1133">Transmembrane helix</keyword>
<keyword evidence="3" id="KW-0614">Plasmid</keyword>
<dbReference type="Pfam" id="PF04024">
    <property type="entry name" value="PspC"/>
    <property type="match status" value="1"/>
</dbReference>
<dbReference type="RefSeq" id="WP_350241095.1">
    <property type="nucleotide sequence ID" value="NZ_CP158297.1"/>
</dbReference>
<evidence type="ECO:0000259" key="2">
    <source>
        <dbReference type="Pfam" id="PF04024"/>
    </source>
</evidence>
<reference evidence="3" key="1">
    <citation type="submission" date="2024-06" db="EMBL/GenBank/DDBJ databases">
        <title>Draft Genome Sequence of Deinococcus sonorensis Type Strain KR-87, a Biofilm Producing Representative of the Genus Deinococcus.</title>
        <authorList>
            <person name="Boren L.S."/>
            <person name="Grosso R.A."/>
            <person name="Hugenberg-Cox A.N."/>
            <person name="Hill J.T.E."/>
            <person name="Albert C.M."/>
            <person name="Tuohy J.M."/>
        </authorList>
    </citation>
    <scope>NUCLEOTIDE SEQUENCE</scope>
    <source>
        <strain evidence="3">KR-87</strain>
        <plasmid evidence="3">pDson01</plasmid>
    </source>
</reference>
<feature type="domain" description="Phage shock protein PspC N-terminal" evidence="2">
    <location>
        <begin position="16"/>
        <end position="74"/>
    </location>
</feature>
<evidence type="ECO:0000313" key="3">
    <source>
        <dbReference type="EMBL" id="XBV83536.1"/>
    </source>
</evidence>
<sequence>MSDQPFPAPMFSPQPTLTRSRSHRLVAGVLAGLHQHYRVPLPLSVFRALVVIVSVMTVFPGLLAYLLLWVLTPEGE</sequence>
<accession>A0AAU7U5B0</accession>
<dbReference type="InterPro" id="IPR007168">
    <property type="entry name" value="Phageshock_PspC_N"/>
</dbReference>
<keyword evidence="1" id="KW-0472">Membrane</keyword>
<name>A0AAU7U5B0_9DEIO</name>
<proteinExistence type="predicted"/>
<gene>
    <name evidence="3" type="ORF">ABOD76_02300</name>
</gene>
<organism evidence="3">
    <name type="scientific">Deinococcus sonorensis KR-87</name>
    <dbReference type="NCBI Taxonomy" id="694439"/>
    <lineage>
        <taxon>Bacteria</taxon>
        <taxon>Thermotogati</taxon>
        <taxon>Deinococcota</taxon>
        <taxon>Deinococci</taxon>
        <taxon>Deinococcales</taxon>
        <taxon>Deinococcaceae</taxon>
        <taxon>Deinococcus</taxon>
    </lineage>
</organism>
<dbReference type="KEGG" id="dsc:ABOD76_02300"/>
<dbReference type="EMBL" id="CP158297">
    <property type="protein sequence ID" value="XBV83536.1"/>
    <property type="molecule type" value="Genomic_DNA"/>
</dbReference>
<keyword evidence="1" id="KW-0812">Transmembrane</keyword>
<evidence type="ECO:0000256" key="1">
    <source>
        <dbReference type="SAM" id="Phobius"/>
    </source>
</evidence>